<proteinExistence type="predicted"/>
<accession>A0ABQ8PCQ5</accession>
<dbReference type="PANTHER" id="PTHR11289">
    <property type="entry name" value="BREAST CANCER TYPE 2 SUSCEPTIBILITY PROTEIN BRCA2"/>
    <property type="match status" value="1"/>
</dbReference>
<evidence type="ECO:0000313" key="5">
    <source>
        <dbReference type="Proteomes" id="UP001151295"/>
    </source>
</evidence>
<feature type="compositionally biased region" description="Basic and acidic residues" evidence="1">
    <location>
        <begin position="40"/>
        <end position="51"/>
    </location>
</feature>
<dbReference type="PANTHER" id="PTHR11289:SF0">
    <property type="entry name" value="BREAST CANCER TYPE 2 SUSCEPTIBILITY PROTEIN"/>
    <property type="match status" value="1"/>
</dbReference>
<dbReference type="Pfam" id="PF09103">
    <property type="entry name" value="BRCA-2_OB1"/>
    <property type="match status" value="1"/>
</dbReference>
<feature type="region of interest" description="Disordered" evidence="1">
    <location>
        <begin position="40"/>
        <end position="71"/>
    </location>
</feature>
<dbReference type="SUPFAM" id="SSF81872">
    <property type="entry name" value="BRCA2 helical domain"/>
    <property type="match status" value="1"/>
</dbReference>
<evidence type="ECO:0008006" key="6">
    <source>
        <dbReference type="Google" id="ProtNLM"/>
    </source>
</evidence>
<feature type="compositionally biased region" description="Polar residues" evidence="1">
    <location>
        <begin position="58"/>
        <end position="69"/>
    </location>
</feature>
<dbReference type="InterPro" id="IPR012340">
    <property type="entry name" value="NA-bd_OB-fold"/>
</dbReference>
<dbReference type="InterPro" id="IPR015525">
    <property type="entry name" value="BRCA2"/>
</dbReference>
<protein>
    <recommendedName>
        <fullName evidence="6">BRCA2 OB1 domain-containing protein</fullName>
    </recommendedName>
</protein>
<dbReference type="SUPFAM" id="SSF50249">
    <property type="entry name" value="Nucleic acid-binding proteins"/>
    <property type="match status" value="2"/>
</dbReference>
<feature type="domain" description="BRCA2 OB1" evidence="2">
    <location>
        <begin position="685"/>
        <end position="794"/>
    </location>
</feature>
<dbReference type="Proteomes" id="UP001151295">
    <property type="component" value="Unassembled WGS sequence"/>
</dbReference>
<keyword evidence="5" id="KW-1185">Reference proteome</keyword>
<dbReference type="Pfam" id="PF09169">
    <property type="entry name" value="BRCA-2_helical"/>
    <property type="match status" value="1"/>
</dbReference>
<feature type="compositionally biased region" description="Polar residues" evidence="1">
    <location>
        <begin position="423"/>
        <end position="433"/>
    </location>
</feature>
<evidence type="ECO:0000259" key="3">
    <source>
        <dbReference type="Pfam" id="PF09169"/>
    </source>
</evidence>
<reference evidence="4" key="1">
    <citation type="submission" date="2022-07" db="EMBL/GenBank/DDBJ databases">
        <title>Phylogenomic reconstructions and comparative analyses of Kickxellomycotina fungi.</title>
        <authorList>
            <person name="Reynolds N.K."/>
            <person name="Stajich J.E."/>
            <person name="Barry K."/>
            <person name="Grigoriev I.V."/>
            <person name="Crous P."/>
            <person name="Smith M.E."/>
        </authorList>
    </citation>
    <scope>NUCLEOTIDE SEQUENCE</scope>
    <source>
        <strain evidence="4">BCRC 34882</strain>
    </source>
</reference>
<feature type="region of interest" description="Disordered" evidence="1">
    <location>
        <begin position="352"/>
        <end position="447"/>
    </location>
</feature>
<dbReference type="InterPro" id="IPR015187">
    <property type="entry name" value="BRCA2_OB_1"/>
</dbReference>
<comment type="caution">
    <text evidence="4">The sequence shown here is derived from an EMBL/GenBank/DDBJ whole genome shotgun (WGS) entry which is preliminary data.</text>
</comment>
<name>A0ABQ8PCQ5_9FUNG</name>
<sequence>MPKHTHIELANETQPDSLYNVKSADGRIVLTIEGYVGKSSIDDSKGKDSKHISGSSHTGDSPYNSNSSKHPWDTIFHHQPAVTAQPARAIPQDLLLGSECGSAGQLSQCTTTSVDSNQDSYITKTLIHCHSLDIAKADPEESIVEEINTQGLFDGLDDLYNFSDSHSGKPRKATNEPANPASRVDNTDKCAPLHDQLEVMYSQEAAEIVHEFGDFSNAHNPFHSASAPQTQKTDGNTQQASVVDRVEVLSKNSLIDMSDDVAKEIVSRFGGFTAALQGCNLKAASRPSSANIGSSSTRLTIAANNNITNGSVSATSDDGSGDLADMSDAEVRKIIGKFGGFSKLETSVQHATNSTDSLKTQSQEPCKKISQPPSPSPLSPPGIVAHTLSSSAGSGAQTSKSLFPSKSDVLSARRALRIDGSKGQVSGFNSPSKTPKLKQAPQSGSQNNHQQLAFKLPGLKRPSSRVHFTSPSKRLTISKDDGEDAASNMLTSKKPPARLLQFSKTFRSPARIANALPGASVQGRKLVNQHRPPPRLPPVTSTIPVEPNTTFQQLKSGDMVDSSEWKPRQSIADYAHLIDVGNRNDMPSDILEISADSAKEYCFPEDNSSKSWGVSEARQLLISYGCTPSVVTEQWVQNHYRWIVWTCASYARRLSSKCEYFWSIKGIVDRLLHRYEREYAQGKRSALKMILEGDASPQQLMVLCLASIYPHGDSFRIEVTDGWYGINSTVDTVLAQAIRNGRLRIGDKIVCAGLRVDGLSEGVPPLSDTAKTALLSLTGNSVRRAHWHTKLGFQPKQMMYMSLSAVYELGGPIGATLDVIILRSYPMLYVETMATDQRVVRIEKEEQKIVSAFTEKRAMLLQEALEKRRSCSKYAKQGYTNAVLATTCTDGEELFNIVMHGNAEPAEAQQMLTDSQREALSRYAQERQAEDEAEAIEAVDKELPPRQVHTLFRLLVCDYPGHKYKSIEPNVGRTAVITFWRPQNILPADFCEGSRFLLSGLTISPDKGCQQALTNLKRQRLTKCLRLNFNQASRVKPMNADPEMIYRSEYCERRALHIDELRHLENSQEIDVVGKVESCDTNTPGQTTVLCLSSTDDNGDLYYATIEFSVATFGNINVSFGSQIMLRNCYFISYYNADKTTFRLKAEDVSELVL</sequence>
<gene>
    <name evidence="4" type="ORF">EDC05_006451</name>
</gene>
<feature type="compositionally biased region" description="Polar residues" evidence="1">
    <location>
        <begin position="352"/>
        <end position="364"/>
    </location>
</feature>
<organism evidence="4 5">
    <name type="scientific">Coemansia umbellata</name>
    <dbReference type="NCBI Taxonomy" id="1424467"/>
    <lineage>
        <taxon>Eukaryota</taxon>
        <taxon>Fungi</taxon>
        <taxon>Fungi incertae sedis</taxon>
        <taxon>Zoopagomycota</taxon>
        <taxon>Kickxellomycotina</taxon>
        <taxon>Kickxellomycetes</taxon>
        <taxon>Kickxellales</taxon>
        <taxon>Kickxellaceae</taxon>
        <taxon>Coemansia</taxon>
    </lineage>
</organism>
<feature type="domain" description="Breast cancer type 2 susceptibility protein helical" evidence="3">
    <location>
        <begin position="615"/>
        <end position="678"/>
    </location>
</feature>
<feature type="region of interest" description="Disordered" evidence="1">
    <location>
        <begin position="220"/>
        <end position="240"/>
    </location>
</feature>
<evidence type="ECO:0000259" key="2">
    <source>
        <dbReference type="Pfam" id="PF09103"/>
    </source>
</evidence>
<feature type="compositionally biased region" description="Polar residues" evidence="1">
    <location>
        <begin position="387"/>
        <end position="404"/>
    </location>
</feature>
<evidence type="ECO:0000313" key="4">
    <source>
        <dbReference type="EMBL" id="KAJ1985995.1"/>
    </source>
</evidence>
<feature type="region of interest" description="Disordered" evidence="1">
    <location>
        <begin position="163"/>
        <end position="188"/>
    </location>
</feature>
<feature type="compositionally biased region" description="Polar residues" evidence="1">
    <location>
        <begin position="226"/>
        <end position="240"/>
    </location>
</feature>
<dbReference type="Gene3D" id="2.40.50.140">
    <property type="entry name" value="Nucleic acid-binding proteins"/>
    <property type="match status" value="3"/>
</dbReference>
<dbReference type="EMBL" id="JANBQD010000205">
    <property type="protein sequence ID" value="KAJ1985995.1"/>
    <property type="molecule type" value="Genomic_DNA"/>
</dbReference>
<dbReference type="InterPro" id="IPR036315">
    <property type="entry name" value="BRCA2_hlx_sf"/>
</dbReference>
<dbReference type="InterPro" id="IPR015252">
    <property type="entry name" value="BRCA2_hlx"/>
</dbReference>
<evidence type="ECO:0000256" key="1">
    <source>
        <dbReference type="SAM" id="MobiDB-lite"/>
    </source>
</evidence>